<dbReference type="KEGG" id="maur:BOH66_11345"/>
<keyword evidence="2" id="KW-1185">Reference proteome</keyword>
<evidence type="ECO:0000313" key="1">
    <source>
        <dbReference type="EMBL" id="APZ34771.1"/>
    </source>
</evidence>
<accession>A0A1P8U9I5</accession>
<gene>
    <name evidence="1" type="ORF">BOH66_11345</name>
</gene>
<name>A0A1P8U9I5_9MICO</name>
<dbReference type="Pfam" id="PF21748">
    <property type="entry name" value="UPF0150"/>
    <property type="match status" value="1"/>
</dbReference>
<dbReference type="SUPFAM" id="SSF143100">
    <property type="entry name" value="TTHA1013/TTHA0281-like"/>
    <property type="match status" value="1"/>
</dbReference>
<dbReference type="STRING" id="36805.BOH66_11345"/>
<proteinExistence type="predicted"/>
<reference evidence="1 2" key="1">
    <citation type="submission" date="2016-12" db="EMBL/GenBank/DDBJ databases">
        <title>Complete genome sequence of Microbacterium aurum KACC 15219.</title>
        <authorList>
            <person name="Jung Y."/>
            <person name="Shin J.-H."/>
            <person name="Lee Y.-J."/>
            <person name="Yi H."/>
            <person name="Bahn Y.-S."/>
            <person name="Kim J.F."/>
            <person name="Lee D.-W."/>
        </authorList>
    </citation>
    <scope>NUCLEOTIDE SEQUENCE [LARGE SCALE GENOMIC DNA]</scope>
    <source>
        <strain evidence="1 2">KACC 15219</strain>
    </source>
</reference>
<sequence>MSVEMIAGIPERLLHDYAEAAVRHARTHEIEPGEWFSEIVGFEGLWADGSSREMAEADLLSAIPGWVELRLSAGGDVPVIDGYDLNLPLAG</sequence>
<dbReference type="InterPro" id="IPR035069">
    <property type="entry name" value="TTHA1013/TTHA0281-like"/>
</dbReference>
<dbReference type="InterPro" id="IPR049389">
    <property type="entry name" value="TTHA0281-like"/>
</dbReference>
<dbReference type="Gene3D" id="3.30.160.250">
    <property type="match status" value="1"/>
</dbReference>
<organism evidence="1 2">
    <name type="scientific">Microbacterium aurum</name>
    <dbReference type="NCBI Taxonomy" id="36805"/>
    <lineage>
        <taxon>Bacteria</taxon>
        <taxon>Bacillati</taxon>
        <taxon>Actinomycetota</taxon>
        <taxon>Actinomycetes</taxon>
        <taxon>Micrococcales</taxon>
        <taxon>Microbacteriaceae</taxon>
        <taxon>Microbacterium</taxon>
    </lineage>
</organism>
<protein>
    <submittedName>
        <fullName evidence="1">Uncharacterized protein</fullName>
    </submittedName>
</protein>
<dbReference type="EMBL" id="CP018762">
    <property type="protein sequence ID" value="APZ34771.1"/>
    <property type="molecule type" value="Genomic_DNA"/>
</dbReference>
<dbReference type="Proteomes" id="UP000187185">
    <property type="component" value="Chromosome"/>
</dbReference>
<evidence type="ECO:0000313" key="2">
    <source>
        <dbReference type="Proteomes" id="UP000187185"/>
    </source>
</evidence>
<dbReference type="AlphaFoldDB" id="A0A1P8U9I5"/>